<sequence>MAHSPALFSGRGLFF</sequence>
<accession>A0A2P2IZM2</accession>
<reference evidence="1" key="1">
    <citation type="submission" date="2018-02" db="EMBL/GenBank/DDBJ databases">
        <title>Rhizophora mucronata_Transcriptome.</title>
        <authorList>
            <person name="Meera S.P."/>
            <person name="Sreeshan A."/>
            <person name="Augustine A."/>
        </authorList>
    </citation>
    <scope>NUCLEOTIDE SEQUENCE</scope>
    <source>
        <tissue evidence="1">Leaf</tissue>
    </source>
</reference>
<protein>
    <submittedName>
        <fullName evidence="1">Uncharacterized protein</fullName>
    </submittedName>
</protein>
<organism evidence="1">
    <name type="scientific">Rhizophora mucronata</name>
    <name type="common">Asiatic mangrove</name>
    <dbReference type="NCBI Taxonomy" id="61149"/>
    <lineage>
        <taxon>Eukaryota</taxon>
        <taxon>Viridiplantae</taxon>
        <taxon>Streptophyta</taxon>
        <taxon>Embryophyta</taxon>
        <taxon>Tracheophyta</taxon>
        <taxon>Spermatophyta</taxon>
        <taxon>Magnoliopsida</taxon>
        <taxon>eudicotyledons</taxon>
        <taxon>Gunneridae</taxon>
        <taxon>Pentapetalae</taxon>
        <taxon>rosids</taxon>
        <taxon>fabids</taxon>
        <taxon>Malpighiales</taxon>
        <taxon>Rhizophoraceae</taxon>
        <taxon>Rhizophora</taxon>
    </lineage>
</organism>
<evidence type="ECO:0000313" key="1">
    <source>
        <dbReference type="EMBL" id="MBW86660.1"/>
    </source>
</evidence>
<name>A0A2P2IZM2_RHIMU</name>
<proteinExistence type="predicted"/>
<dbReference type="EMBL" id="GGEC01006177">
    <property type="protein sequence ID" value="MBW86660.1"/>
    <property type="molecule type" value="Transcribed_RNA"/>
</dbReference>